<reference evidence="2 3" key="1">
    <citation type="journal article" date="2019" name="Nat. Ecol. Evol.">
        <title>Megaphylogeny resolves global patterns of mushroom evolution.</title>
        <authorList>
            <person name="Varga T."/>
            <person name="Krizsan K."/>
            <person name="Foldi C."/>
            <person name="Dima B."/>
            <person name="Sanchez-Garcia M."/>
            <person name="Sanchez-Ramirez S."/>
            <person name="Szollosi G.J."/>
            <person name="Szarkandi J.G."/>
            <person name="Papp V."/>
            <person name="Albert L."/>
            <person name="Andreopoulos W."/>
            <person name="Angelini C."/>
            <person name="Antonin V."/>
            <person name="Barry K.W."/>
            <person name="Bougher N.L."/>
            <person name="Buchanan P."/>
            <person name="Buyck B."/>
            <person name="Bense V."/>
            <person name="Catcheside P."/>
            <person name="Chovatia M."/>
            <person name="Cooper J."/>
            <person name="Damon W."/>
            <person name="Desjardin D."/>
            <person name="Finy P."/>
            <person name="Geml J."/>
            <person name="Haridas S."/>
            <person name="Hughes K."/>
            <person name="Justo A."/>
            <person name="Karasinski D."/>
            <person name="Kautmanova I."/>
            <person name="Kiss B."/>
            <person name="Kocsube S."/>
            <person name="Kotiranta H."/>
            <person name="LaButti K.M."/>
            <person name="Lechner B.E."/>
            <person name="Liimatainen K."/>
            <person name="Lipzen A."/>
            <person name="Lukacs Z."/>
            <person name="Mihaltcheva S."/>
            <person name="Morgado L.N."/>
            <person name="Niskanen T."/>
            <person name="Noordeloos M.E."/>
            <person name="Ohm R.A."/>
            <person name="Ortiz-Santana B."/>
            <person name="Ovrebo C."/>
            <person name="Racz N."/>
            <person name="Riley R."/>
            <person name="Savchenko A."/>
            <person name="Shiryaev A."/>
            <person name="Soop K."/>
            <person name="Spirin V."/>
            <person name="Szebenyi C."/>
            <person name="Tomsovsky M."/>
            <person name="Tulloss R.E."/>
            <person name="Uehling J."/>
            <person name="Grigoriev I.V."/>
            <person name="Vagvolgyi C."/>
            <person name="Papp T."/>
            <person name="Martin F.M."/>
            <person name="Miettinen O."/>
            <person name="Hibbett D.S."/>
            <person name="Nagy L.G."/>
        </authorList>
    </citation>
    <scope>NUCLEOTIDE SEQUENCE [LARGE SCALE GENOMIC DNA]</scope>
    <source>
        <strain evidence="2 3">OMC1185</strain>
    </source>
</reference>
<dbReference type="STRING" id="5364.A0A5C3NAB1"/>
<feature type="region of interest" description="Disordered" evidence="1">
    <location>
        <begin position="220"/>
        <end position="240"/>
    </location>
</feature>
<dbReference type="EMBL" id="ML213506">
    <property type="protein sequence ID" value="TFK54293.1"/>
    <property type="molecule type" value="Genomic_DNA"/>
</dbReference>
<organism evidence="2 3">
    <name type="scientific">Heliocybe sulcata</name>
    <dbReference type="NCBI Taxonomy" id="5364"/>
    <lineage>
        <taxon>Eukaryota</taxon>
        <taxon>Fungi</taxon>
        <taxon>Dikarya</taxon>
        <taxon>Basidiomycota</taxon>
        <taxon>Agaricomycotina</taxon>
        <taxon>Agaricomycetes</taxon>
        <taxon>Gloeophyllales</taxon>
        <taxon>Gloeophyllaceae</taxon>
        <taxon>Heliocybe</taxon>
    </lineage>
</organism>
<name>A0A5C3NAB1_9AGAM</name>
<sequence>MAEATRLWHYSGRGLDRGGREAACEAAAATAQVIHDRQNLDDVGPGPLRRRSSYASFHSADPYDQDYGYDGYEPAYSDGGFSQSDPYGPPRRRYSSSSSRPPPIPYAGSSNSVGFPPMGSPAPVPIQSTRSYSVNRRPSFNAGYSGGIIPMPAAPSAPSYGAVSPPTYSTTPYGSPMLGSTAYGSPVPGGFMPPPVQQQQPYTVYSGSSAYQVPAGSTIILQGRSRKHSHRHRRHSSVKY</sequence>
<protein>
    <submittedName>
        <fullName evidence="2">Uncharacterized protein</fullName>
    </submittedName>
</protein>
<gene>
    <name evidence="2" type="ORF">OE88DRAFT_1176769</name>
</gene>
<feature type="compositionally biased region" description="Basic residues" evidence="1">
    <location>
        <begin position="224"/>
        <end position="240"/>
    </location>
</feature>
<evidence type="ECO:0000313" key="3">
    <source>
        <dbReference type="Proteomes" id="UP000305948"/>
    </source>
</evidence>
<dbReference type="AlphaFoldDB" id="A0A5C3NAB1"/>
<feature type="region of interest" description="Disordered" evidence="1">
    <location>
        <begin position="35"/>
        <end position="128"/>
    </location>
</feature>
<dbReference type="Proteomes" id="UP000305948">
    <property type="component" value="Unassembled WGS sequence"/>
</dbReference>
<keyword evidence="3" id="KW-1185">Reference proteome</keyword>
<accession>A0A5C3NAB1</accession>
<evidence type="ECO:0000256" key="1">
    <source>
        <dbReference type="SAM" id="MobiDB-lite"/>
    </source>
</evidence>
<proteinExistence type="predicted"/>
<evidence type="ECO:0000313" key="2">
    <source>
        <dbReference type="EMBL" id="TFK54293.1"/>
    </source>
</evidence>
<feature type="region of interest" description="Disordered" evidence="1">
    <location>
        <begin position="184"/>
        <end position="203"/>
    </location>
</feature>